<evidence type="ECO:0000313" key="5">
    <source>
        <dbReference type="Proteomes" id="UP001500212"/>
    </source>
</evidence>
<evidence type="ECO:0000259" key="3">
    <source>
        <dbReference type="Pfam" id="PF00296"/>
    </source>
</evidence>
<organism evidence="4 5">
    <name type="scientific">Actinoallomurus liliacearum</name>
    <dbReference type="NCBI Taxonomy" id="1080073"/>
    <lineage>
        <taxon>Bacteria</taxon>
        <taxon>Bacillati</taxon>
        <taxon>Actinomycetota</taxon>
        <taxon>Actinomycetes</taxon>
        <taxon>Streptosporangiales</taxon>
        <taxon>Thermomonosporaceae</taxon>
        <taxon>Actinoallomurus</taxon>
    </lineage>
</organism>
<dbReference type="PANTHER" id="PTHR30137:SF8">
    <property type="entry name" value="BLR5498 PROTEIN"/>
    <property type="match status" value="1"/>
</dbReference>
<dbReference type="InterPro" id="IPR036661">
    <property type="entry name" value="Luciferase-like_sf"/>
</dbReference>
<dbReference type="EMBL" id="BAABHJ010000005">
    <property type="protein sequence ID" value="GAA4605456.1"/>
    <property type="molecule type" value="Genomic_DNA"/>
</dbReference>
<protein>
    <submittedName>
        <fullName evidence="4">LLM class flavin-dependent oxidoreductase</fullName>
    </submittedName>
</protein>
<accession>A0ABP8TDK8</accession>
<reference evidence="5" key="1">
    <citation type="journal article" date="2019" name="Int. J. Syst. Evol. Microbiol.">
        <title>The Global Catalogue of Microorganisms (GCM) 10K type strain sequencing project: providing services to taxonomists for standard genome sequencing and annotation.</title>
        <authorList>
            <consortium name="The Broad Institute Genomics Platform"/>
            <consortium name="The Broad Institute Genome Sequencing Center for Infectious Disease"/>
            <person name="Wu L."/>
            <person name="Ma J."/>
        </authorList>
    </citation>
    <scope>NUCLEOTIDE SEQUENCE [LARGE SCALE GENOMIC DNA]</scope>
    <source>
        <strain evidence="5">JCM 17938</strain>
    </source>
</reference>
<keyword evidence="5" id="KW-1185">Reference proteome</keyword>
<name>A0ABP8TDK8_9ACTN</name>
<comment type="caution">
    <text evidence="4">The sequence shown here is derived from an EMBL/GenBank/DDBJ whole genome shotgun (WGS) entry which is preliminary data.</text>
</comment>
<keyword evidence="1" id="KW-0560">Oxidoreductase</keyword>
<dbReference type="Proteomes" id="UP001500212">
    <property type="component" value="Unassembled WGS sequence"/>
</dbReference>
<dbReference type="InterPro" id="IPR011251">
    <property type="entry name" value="Luciferase-like_dom"/>
</dbReference>
<proteinExistence type="predicted"/>
<dbReference type="PANTHER" id="PTHR30137">
    <property type="entry name" value="LUCIFERASE-LIKE MONOOXYGENASE"/>
    <property type="match status" value="1"/>
</dbReference>
<dbReference type="Pfam" id="PF00296">
    <property type="entry name" value="Bac_luciferase"/>
    <property type="match status" value="1"/>
</dbReference>
<dbReference type="InterPro" id="IPR050766">
    <property type="entry name" value="Bact_Lucif_Oxidored"/>
</dbReference>
<keyword evidence="2" id="KW-0503">Monooxygenase</keyword>
<evidence type="ECO:0000256" key="2">
    <source>
        <dbReference type="ARBA" id="ARBA00023033"/>
    </source>
</evidence>
<feature type="domain" description="Luciferase-like" evidence="3">
    <location>
        <begin position="1"/>
        <end position="300"/>
    </location>
</feature>
<dbReference type="Gene3D" id="3.20.20.30">
    <property type="entry name" value="Luciferase-like domain"/>
    <property type="match status" value="1"/>
</dbReference>
<gene>
    <name evidence="4" type="ORF">GCM10023195_18930</name>
</gene>
<dbReference type="RefSeq" id="WP_345351546.1">
    <property type="nucleotide sequence ID" value="NZ_BAABHJ010000005.1"/>
</dbReference>
<evidence type="ECO:0000313" key="4">
    <source>
        <dbReference type="EMBL" id="GAA4605456.1"/>
    </source>
</evidence>
<dbReference type="SUPFAM" id="SSF51679">
    <property type="entry name" value="Bacterial luciferase-like"/>
    <property type="match status" value="1"/>
</dbReference>
<sequence length="336" mass="35991">MRVGVFLLAARFPGQGDGEVLSATVEAAVAAEQAGFDDVWFAEHHFMSYGICPSAVTLASFVLGRTRRIAVGPAVSVLSTAHPVALAEQTALLDQVSGGRFRLGVGRGGPWIDLEVFGTGLARYETGFAESLDLLLAGLGRPRVSASGPTFTFREVPMVPRPHTRPRPPVVVACTSTGTAALAAERGLPMLLGLHIDDEGRRRMVDAYTATAGHARGNHVAAALAYVADTRAEARRLLRAELPRWLRPGLTGYTPVDGRTHTPRDPDAYAELLCRIHPVGTAGDCLDTMTATVERTGIRHLILMVEGTGSSRRTRENIARLGAEVLPHLRARFGDH</sequence>
<evidence type="ECO:0000256" key="1">
    <source>
        <dbReference type="ARBA" id="ARBA00023002"/>
    </source>
</evidence>